<dbReference type="Gene3D" id="3.40.830.10">
    <property type="entry name" value="LigB-like"/>
    <property type="match status" value="1"/>
</dbReference>
<dbReference type="SUPFAM" id="SSF53213">
    <property type="entry name" value="LigB-like"/>
    <property type="match status" value="1"/>
</dbReference>
<comment type="cofactor">
    <cofactor evidence="1">
        <name>Zn(2+)</name>
        <dbReference type="ChEBI" id="CHEBI:29105"/>
    </cofactor>
</comment>
<evidence type="ECO:0000256" key="1">
    <source>
        <dbReference type="ARBA" id="ARBA00001947"/>
    </source>
</evidence>
<comment type="caution">
    <text evidence="7">The sequence shown here is derived from an EMBL/GenBank/DDBJ whole genome shotgun (WGS) entry which is preliminary data.</text>
</comment>
<dbReference type="PANTHER" id="PTHR30096">
    <property type="entry name" value="4,5-DOPA DIOXYGENASE EXTRADIOL-LIKE PROTEIN"/>
    <property type="match status" value="1"/>
</dbReference>
<evidence type="ECO:0000256" key="2">
    <source>
        <dbReference type="ARBA" id="ARBA00007581"/>
    </source>
</evidence>
<evidence type="ECO:0000256" key="3">
    <source>
        <dbReference type="ARBA" id="ARBA00022723"/>
    </source>
</evidence>
<keyword evidence="4" id="KW-0862">Zinc</keyword>
<dbReference type="PIRSF" id="PIRSF006157">
    <property type="entry name" value="Doxgns_DODA"/>
    <property type="match status" value="1"/>
</dbReference>
<dbReference type="Pfam" id="PF02900">
    <property type="entry name" value="LigB"/>
    <property type="match status" value="1"/>
</dbReference>
<dbReference type="InterPro" id="IPR014436">
    <property type="entry name" value="Extradiol_dOase_DODA"/>
</dbReference>
<evidence type="ECO:0000256" key="4">
    <source>
        <dbReference type="ARBA" id="ARBA00022833"/>
    </source>
</evidence>
<name>A0A3P3VNV4_9GAMM</name>
<keyword evidence="3" id="KW-0479">Metal-binding</keyword>
<dbReference type="PANTHER" id="PTHR30096:SF0">
    <property type="entry name" value="4,5-DOPA DIOXYGENASE EXTRADIOL-LIKE PROTEIN"/>
    <property type="match status" value="1"/>
</dbReference>
<keyword evidence="5" id="KW-0560">Oxidoreductase</keyword>
<reference evidence="7 8" key="2">
    <citation type="submission" date="2018-12" db="EMBL/GenBank/DDBJ databases">
        <title>Simiduia agarivorans gen. nov., sp. nov., a marine, agarolytic bacterium isolated from shallow coastal water from Keelung, Taiwan.</title>
        <authorList>
            <person name="Shieh W.Y."/>
        </authorList>
    </citation>
    <scope>NUCLEOTIDE SEQUENCE [LARGE SCALE GENOMIC DNA]</scope>
    <source>
        <strain evidence="7 8">GTF-13</strain>
    </source>
</reference>
<dbReference type="GO" id="GO:0008198">
    <property type="term" value="F:ferrous iron binding"/>
    <property type="evidence" value="ECO:0007669"/>
    <property type="project" value="InterPro"/>
</dbReference>
<reference evidence="7 8" key="1">
    <citation type="submission" date="2018-08" db="EMBL/GenBank/DDBJ databases">
        <authorList>
            <person name="Khan S.A."/>
        </authorList>
    </citation>
    <scope>NUCLEOTIDE SEQUENCE [LARGE SCALE GENOMIC DNA]</scope>
    <source>
        <strain evidence="7 8">GTF-13</strain>
    </source>
</reference>
<gene>
    <name evidence="7" type="ORF">D0544_16365</name>
</gene>
<dbReference type="CDD" id="cd07363">
    <property type="entry name" value="45_DOPA_Dioxygenase"/>
    <property type="match status" value="1"/>
</dbReference>
<dbReference type="GO" id="GO:0008270">
    <property type="term" value="F:zinc ion binding"/>
    <property type="evidence" value="ECO:0007669"/>
    <property type="project" value="InterPro"/>
</dbReference>
<dbReference type="Proteomes" id="UP000280792">
    <property type="component" value="Unassembled WGS sequence"/>
</dbReference>
<evidence type="ECO:0000313" key="8">
    <source>
        <dbReference type="Proteomes" id="UP000280792"/>
    </source>
</evidence>
<organism evidence="7 8">
    <name type="scientific">Aestuariirhabdus litorea</name>
    <dbReference type="NCBI Taxonomy" id="2528527"/>
    <lineage>
        <taxon>Bacteria</taxon>
        <taxon>Pseudomonadati</taxon>
        <taxon>Pseudomonadota</taxon>
        <taxon>Gammaproteobacteria</taxon>
        <taxon>Oceanospirillales</taxon>
        <taxon>Aestuariirhabdaceae</taxon>
        <taxon>Aestuariirhabdus</taxon>
    </lineage>
</organism>
<keyword evidence="8" id="KW-1185">Reference proteome</keyword>
<dbReference type="InterPro" id="IPR004183">
    <property type="entry name" value="Xdiol_dOase_suB"/>
</dbReference>
<proteinExistence type="inferred from homology"/>
<evidence type="ECO:0000313" key="7">
    <source>
        <dbReference type="EMBL" id="RRJ83389.1"/>
    </source>
</evidence>
<dbReference type="GO" id="GO:0016702">
    <property type="term" value="F:oxidoreductase activity, acting on single donors with incorporation of molecular oxygen, incorporation of two atoms of oxygen"/>
    <property type="evidence" value="ECO:0007669"/>
    <property type="project" value="UniProtKB-ARBA"/>
</dbReference>
<dbReference type="RefSeq" id="WP_125018040.1">
    <property type="nucleotide sequence ID" value="NZ_QWEZ01000002.1"/>
</dbReference>
<sequence length="274" mass="30441">MEHPSSGNIPRVLYLAHGGGPLPLLGDEGHREMVATLASIRERLERPSLILVISAHWETPVATLTAGAAPPLLYDYYGFPPEAYRLQYPAPGAPEWAARLQAQLAEAGVEVALDRQRGFDHGFFVPLSLLYPEADIPCLQLSLLDSLDPRRHIELGRALGRALAAIDPPNVLVVGSGMSFHNMRAFFASPSEADRAQNHDFERWLRETCSDPALSEAERAERLEQWVEAPGARYCHPREEHLLPLQLCYGVAGRAASECFELEVLNKKVSMYLW</sequence>
<accession>A0A3P3VNV4</accession>
<evidence type="ECO:0000259" key="6">
    <source>
        <dbReference type="Pfam" id="PF02900"/>
    </source>
</evidence>
<keyword evidence="7" id="KW-0223">Dioxygenase</keyword>
<dbReference type="EMBL" id="QWEZ01000002">
    <property type="protein sequence ID" value="RRJ83389.1"/>
    <property type="molecule type" value="Genomic_DNA"/>
</dbReference>
<evidence type="ECO:0000256" key="5">
    <source>
        <dbReference type="ARBA" id="ARBA00023002"/>
    </source>
</evidence>
<comment type="similarity">
    <text evidence="2">Belongs to the DODA-type extradiol aromatic ring-opening dioxygenase family.</text>
</comment>
<feature type="domain" description="Extradiol ring-cleavage dioxygenase class III enzyme subunit B" evidence="6">
    <location>
        <begin position="37"/>
        <end position="261"/>
    </location>
</feature>
<protein>
    <submittedName>
        <fullName evidence="7">Dioxygenase</fullName>
    </submittedName>
</protein>
<dbReference type="AlphaFoldDB" id="A0A3P3VNV4"/>